<sequence>MKIVIDEYIDKFDKYNESLFVKNNNDMLELKIIVFVLVIVLVLFMLFKVIWRVKRLQEN</sequence>
<dbReference type="RefSeq" id="WP_032120071.1">
    <property type="nucleotide sequence ID" value="NZ_JACOOO010000004.1"/>
</dbReference>
<feature type="transmembrane region" description="Helical" evidence="1">
    <location>
        <begin position="32"/>
        <end position="51"/>
    </location>
</feature>
<accession>A0ABR7D9M0</accession>
<organism evidence="2 3">
    <name type="scientific">Clostridium hominis</name>
    <dbReference type="NCBI Taxonomy" id="2763036"/>
    <lineage>
        <taxon>Bacteria</taxon>
        <taxon>Bacillati</taxon>
        <taxon>Bacillota</taxon>
        <taxon>Clostridia</taxon>
        <taxon>Eubacteriales</taxon>
        <taxon>Clostridiaceae</taxon>
        <taxon>Clostridium</taxon>
    </lineage>
</organism>
<gene>
    <name evidence="2" type="ORF">H8S20_04195</name>
</gene>
<keyword evidence="1" id="KW-0812">Transmembrane</keyword>
<keyword evidence="1" id="KW-1133">Transmembrane helix</keyword>
<evidence type="ECO:0000313" key="3">
    <source>
        <dbReference type="Proteomes" id="UP000596929"/>
    </source>
</evidence>
<name>A0ABR7D9M0_9CLOT</name>
<evidence type="ECO:0000313" key="2">
    <source>
        <dbReference type="EMBL" id="MBC5628090.1"/>
    </source>
</evidence>
<reference evidence="2 3" key="1">
    <citation type="submission" date="2020-08" db="EMBL/GenBank/DDBJ databases">
        <title>Genome public.</title>
        <authorList>
            <person name="Liu C."/>
            <person name="Sun Q."/>
        </authorList>
    </citation>
    <scope>NUCLEOTIDE SEQUENCE [LARGE SCALE GENOMIC DNA]</scope>
    <source>
        <strain evidence="2 3">NSJ-6</strain>
    </source>
</reference>
<proteinExistence type="predicted"/>
<keyword evidence="3" id="KW-1185">Reference proteome</keyword>
<dbReference type="EMBL" id="JACOOO010000004">
    <property type="protein sequence ID" value="MBC5628090.1"/>
    <property type="molecule type" value="Genomic_DNA"/>
</dbReference>
<keyword evidence="1" id="KW-0472">Membrane</keyword>
<comment type="caution">
    <text evidence="2">The sequence shown here is derived from an EMBL/GenBank/DDBJ whole genome shotgun (WGS) entry which is preliminary data.</text>
</comment>
<evidence type="ECO:0000256" key="1">
    <source>
        <dbReference type="SAM" id="Phobius"/>
    </source>
</evidence>
<protein>
    <submittedName>
        <fullName evidence="2">Uncharacterized protein</fullName>
    </submittedName>
</protein>
<dbReference type="Proteomes" id="UP000596929">
    <property type="component" value="Unassembled WGS sequence"/>
</dbReference>